<dbReference type="Pfam" id="PF07611">
    <property type="entry name" value="DUF1574"/>
    <property type="match status" value="1"/>
</dbReference>
<accession>A0A4R9LU97</accession>
<dbReference type="AlphaFoldDB" id="A0A4R9LU97"/>
<keyword evidence="2" id="KW-1185">Reference proteome</keyword>
<evidence type="ECO:0000313" key="1">
    <source>
        <dbReference type="EMBL" id="TGN17375.1"/>
    </source>
</evidence>
<gene>
    <name evidence="1" type="ORF">EHS15_17735</name>
</gene>
<dbReference type="RefSeq" id="WP_135761928.1">
    <property type="nucleotide sequence ID" value="NZ_RQHW01000078.1"/>
</dbReference>
<dbReference type="InterPro" id="IPR011468">
    <property type="entry name" value="DUF1574"/>
</dbReference>
<protein>
    <submittedName>
        <fullName evidence="1">DUF1574 domain-containing protein</fullName>
    </submittedName>
</protein>
<reference evidence="1" key="1">
    <citation type="journal article" date="2019" name="PLoS Negl. Trop. Dis.">
        <title>Revisiting the worldwide diversity of Leptospira species in the environment.</title>
        <authorList>
            <person name="Vincent A.T."/>
            <person name="Schiettekatte O."/>
            <person name="Bourhy P."/>
            <person name="Veyrier F.J."/>
            <person name="Picardeau M."/>
        </authorList>
    </citation>
    <scope>NUCLEOTIDE SEQUENCE [LARGE SCALE GENOMIC DNA]</scope>
    <source>
        <strain evidence="1">201300427</strain>
    </source>
</reference>
<name>A0A4R9LU97_9LEPT</name>
<organism evidence="1 2">
    <name type="scientific">Leptospira idonii</name>
    <dbReference type="NCBI Taxonomy" id="1193500"/>
    <lineage>
        <taxon>Bacteria</taxon>
        <taxon>Pseudomonadati</taxon>
        <taxon>Spirochaetota</taxon>
        <taxon>Spirochaetia</taxon>
        <taxon>Leptospirales</taxon>
        <taxon>Leptospiraceae</taxon>
        <taxon>Leptospira</taxon>
    </lineage>
</organism>
<dbReference type="Proteomes" id="UP000298058">
    <property type="component" value="Unassembled WGS sequence"/>
</dbReference>
<evidence type="ECO:0000313" key="2">
    <source>
        <dbReference type="Proteomes" id="UP000298058"/>
    </source>
</evidence>
<proteinExistence type="predicted"/>
<dbReference type="OrthoDB" id="317932at2"/>
<sequence length="386" mass="45213">MNSKSTNKVWKQWIWWKPIAVFVLFLAFDRLLTIPYLRNRVTNYKSVDLTLAEVSSNGDPVDYEKEKDGTKQVWALGTSRSKAFNAFPDPAYSKMDPFLTEEEKKKMGEWKGKAISFPGGSFLNFYTRFYQLLERGYKPDFVFIEISPGSFNRNSLINIYSKQEGLSIPYALSHYNRFETETIARLFVTRTFLSYRYQFNFTKFFDFLQGKEGKAPLLEKALKDMNIDPNELNRNSGVRDTIDQYLSADGKAHFDDDFDPNPSTNLYAIKYMWMVNELQRTIYSDFIMDYEQLEYVSRIIDVLNERNIPFIFWKPKFHSVLDPLENNEFTQKLYSEVIIPKITEKGATYIDASKLPLKCNYYQDAAHYSSRCYTELAKEILKAAGK</sequence>
<comment type="caution">
    <text evidence="1">The sequence shown here is derived from an EMBL/GenBank/DDBJ whole genome shotgun (WGS) entry which is preliminary data.</text>
</comment>
<dbReference type="EMBL" id="RQHW01000078">
    <property type="protein sequence ID" value="TGN17375.1"/>
    <property type="molecule type" value="Genomic_DNA"/>
</dbReference>